<gene>
    <name evidence="1" type="ORF">BOX17_13030</name>
</gene>
<dbReference type="AlphaFoldDB" id="A0A1J0VID4"/>
<dbReference type="OrthoDB" id="6360607at2"/>
<proteinExistence type="predicted"/>
<sequence>MDLIQELRLRTQHLRPEDVLAHLGYDPADTDALAHYQRLREGPYMGLERAHRDALYGERGFLEALCRCVGIPDADAGPAIAAVLDRLAEDRAAFRHWLFADTDYVRGPGTPIFAMAFTEHFRRLRFPIDFWRLPWEERLAAACQKARDHLRESGGRLVTWGEIKRYHYCFAEKRSIVISTTGEVIGEREDFNPPRATFGLAGSDENLPDRFIKDDE</sequence>
<keyword evidence="2" id="KW-1185">Reference proteome</keyword>
<dbReference type="KEGG" id="hsi:BOX17_13030"/>
<reference evidence="2" key="1">
    <citation type="submission" date="2016-11" db="EMBL/GenBank/DDBJ databases">
        <title>Halolamina sediminis sp. nov., an extremely halophilic archaeon isolated from solar salt.</title>
        <authorList>
            <person name="Koh H.-W."/>
            <person name="Rani S."/>
            <person name="Park S.-J."/>
        </authorList>
    </citation>
    <scope>NUCLEOTIDE SEQUENCE [LARGE SCALE GENOMIC DNA]</scope>
    <source>
        <strain evidence="2">Hb3</strain>
    </source>
</reference>
<evidence type="ECO:0000313" key="1">
    <source>
        <dbReference type="EMBL" id="APE31793.1"/>
    </source>
</evidence>
<evidence type="ECO:0000313" key="2">
    <source>
        <dbReference type="Proteomes" id="UP000181985"/>
    </source>
</evidence>
<dbReference type="RefSeq" id="WP_071945275.1">
    <property type="nucleotide sequence ID" value="NZ_CP018139.1"/>
</dbReference>
<dbReference type="EMBL" id="CP018139">
    <property type="protein sequence ID" value="APE31793.1"/>
    <property type="molecule type" value="Genomic_DNA"/>
</dbReference>
<accession>A0A1J0VID4</accession>
<organism evidence="1 2">
    <name type="scientific">Halomonas aestuarii</name>
    <dbReference type="NCBI Taxonomy" id="1897729"/>
    <lineage>
        <taxon>Bacteria</taxon>
        <taxon>Pseudomonadati</taxon>
        <taxon>Pseudomonadota</taxon>
        <taxon>Gammaproteobacteria</taxon>
        <taxon>Oceanospirillales</taxon>
        <taxon>Halomonadaceae</taxon>
        <taxon>Halomonas</taxon>
    </lineage>
</organism>
<dbReference type="Proteomes" id="UP000181985">
    <property type="component" value="Chromosome"/>
</dbReference>
<name>A0A1J0VID4_9GAMM</name>
<protein>
    <submittedName>
        <fullName evidence="1">Uncharacterized protein</fullName>
    </submittedName>
</protein>